<evidence type="ECO:0000313" key="3">
    <source>
        <dbReference type="EMBL" id="ORD94038.1"/>
    </source>
</evidence>
<dbReference type="PANTHER" id="PTHR14950:SF37">
    <property type="entry name" value="ENDORIBONUCLEASE DICER"/>
    <property type="match status" value="1"/>
</dbReference>
<organism evidence="3 4">
    <name type="scientific">Enterospora canceri</name>
    <dbReference type="NCBI Taxonomy" id="1081671"/>
    <lineage>
        <taxon>Eukaryota</taxon>
        <taxon>Fungi</taxon>
        <taxon>Fungi incertae sedis</taxon>
        <taxon>Microsporidia</taxon>
        <taxon>Enterocytozoonidae</taxon>
        <taxon>Enterospora</taxon>
    </lineage>
</organism>
<dbReference type="CDD" id="cd00593">
    <property type="entry name" value="RIBOc"/>
    <property type="match status" value="2"/>
</dbReference>
<gene>
    <name evidence="3" type="primary">DCL1</name>
    <name evidence="3" type="ORF">ECANGB1_1217</name>
</gene>
<feature type="domain" description="RNase III" evidence="2">
    <location>
        <begin position="1142"/>
        <end position="1262"/>
    </location>
</feature>
<dbReference type="Gene3D" id="1.10.1520.10">
    <property type="entry name" value="Ribonuclease III domain"/>
    <property type="match status" value="2"/>
</dbReference>
<dbReference type="PROSITE" id="PS50142">
    <property type="entry name" value="RNASE_3_2"/>
    <property type="match status" value="2"/>
</dbReference>
<feature type="domain" description="RNase III" evidence="2">
    <location>
        <begin position="908"/>
        <end position="946"/>
    </location>
</feature>
<dbReference type="InterPro" id="IPR036389">
    <property type="entry name" value="RNase_III_sf"/>
</dbReference>
<keyword evidence="1" id="KW-0378">Hydrolase</keyword>
<reference evidence="3 4" key="1">
    <citation type="journal article" date="2017" name="Environ. Microbiol.">
        <title>Decay of the glycolytic pathway and adaptation to intranuclear parasitism within Enterocytozoonidae microsporidia.</title>
        <authorList>
            <person name="Wiredu Boakye D."/>
            <person name="Jaroenlak P."/>
            <person name="Prachumwat A."/>
            <person name="Williams T.A."/>
            <person name="Bateman K.S."/>
            <person name="Itsathitphaisarn O."/>
            <person name="Sritunyalucksana K."/>
            <person name="Paszkiewicz K.H."/>
            <person name="Moore K.A."/>
            <person name="Stentiford G.D."/>
            <person name="Williams B.A."/>
        </authorList>
    </citation>
    <scope>NUCLEOTIDE SEQUENCE [LARGE SCALE GENOMIC DNA]</scope>
    <source>
        <strain evidence="3 4">GB1</strain>
    </source>
</reference>
<dbReference type="GO" id="GO:0004525">
    <property type="term" value="F:ribonuclease III activity"/>
    <property type="evidence" value="ECO:0007669"/>
    <property type="project" value="InterPro"/>
</dbReference>
<dbReference type="VEuPathDB" id="MicrosporidiaDB:ECANGB1_1217"/>
<dbReference type="PANTHER" id="PTHR14950">
    <property type="entry name" value="DICER-RELATED"/>
    <property type="match status" value="1"/>
</dbReference>
<dbReference type="SUPFAM" id="SSF69065">
    <property type="entry name" value="RNase III domain-like"/>
    <property type="match status" value="2"/>
</dbReference>
<evidence type="ECO:0000313" key="4">
    <source>
        <dbReference type="Proteomes" id="UP000192639"/>
    </source>
</evidence>
<dbReference type="SMART" id="SM00535">
    <property type="entry name" value="RIBOc"/>
    <property type="match status" value="2"/>
</dbReference>
<sequence>MKNGPMKIIKVPESFIHKNDRLTNEEDVVVISAVKVPVDYIDVHRFVHQTYTGMLKLDEYKKIVFNLLRMGEDVLFCINQYPEMHDRMLIYVSEAFEQNESVQTVLVCLTRGDMSEVEKYMNSSIKYEPIERVSFGLTGKRKRVKRIVNEELVLSDDVIPTYNSFYYKYKLMLYFNSKKYKFIKKMLETTGKAKTCILANTPEFARALGVANFRNVKKKDEYACFVVDYDENVDLNEFQKVYLFDEDCNIEDRLLKIEGLSIKTSEVASDTMIEFLENRPDLIRQIKRYLEDSDYTKPIFLECNDQVVEEIQNQLEEQIEDETSDQDVVVGEFVQITDKIQQLKCDFDTIETVRIGSAFFPMNYSKGLLTKVLQGLKLNLGNLEFHVQQIEYLEEFRTTGTYYGQPLNASDFYFCRISVGSIFDKRFESKHHIKKKDCVNQTAVEILQFFYENRIVNQHMQPQLAELYATHKKIPLESAENVEFLLTEYNETLFEKIDILLQLQYKTCDHLQIQRIKTKFIDEAIEGFKEKMLEEKGFLRFSYEGLRKKSLKQFEKKQQINVDELWSRRDMVTRAKAEEQQYTTLFNSMFESFCSKTEEYTLYAFKNSQVGILTNGFFEGECSNGSNSVVSLSNSIKLDPDQVHLLTIFQYIFFKDIGTSQTALEEGVKKFHYYAVPIKDNQVDFEYVNQIFDNFMLDSLYKEVDDTVDDNKSGLDEISLVTESNRTVSINKDDSVTNTINGLFTNEEPDGQLAGSECLEDGVEEFVKTNLLWNVKTKTFLVWHSEIDICLESKISGEFHRDYVRNLSKIVSEEETFCDYFQRYLSVKLMNKRGRHLFLGTKLSSLIKHNGSNQQTNFGVSGHRLLPKEMVVITPISREIVAEMCHFVPNFHFLQSVYLVEDFMDKYVRIDDTSLMLRALTKSSEPDANYECLEFLGDCVLKFLLTCFTLLNKIQISPKNEIDSKHLFKQCIEFKDSTITNAFLSQKCVESNIHRYIQLHRSKKEFQAPFLDKNETHQQSQEYMAYFGVTNNFNTRVILNDGLFIQDESEINKMHADVIESVIGAIFLQRSGSNLRQNPPIFSPILHVKSTNLYQDVLQGILSFLLQIGLFDGTQINIDLLNMFKSDLLLFPYHGLLTDHQSTRIADLFHYTFSNPGLLEKVLVHSGNSNGLFGSTFFNFLELIGDSVMDLMVVEMCYFKAECRRPIDLHSHKKSYVNNISLGNITKRLGIDKLATRTAQMSEKAYGDTFEALMGAIFVDIGMDVDAFSAFYRQNIRAYVMDEQLEVEYT</sequence>
<dbReference type="OrthoDB" id="416741at2759"/>
<dbReference type="EMBL" id="LWDP01000034">
    <property type="protein sequence ID" value="ORD94038.1"/>
    <property type="molecule type" value="Genomic_DNA"/>
</dbReference>
<evidence type="ECO:0000256" key="1">
    <source>
        <dbReference type="ARBA" id="ARBA00022801"/>
    </source>
</evidence>
<evidence type="ECO:0000259" key="2">
    <source>
        <dbReference type="PROSITE" id="PS50142"/>
    </source>
</evidence>
<dbReference type="Proteomes" id="UP000192639">
    <property type="component" value="Unassembled WGS sequence"/>
</dbReference>
<dbReference type="GO" id="GO:0006396">
    <property type="term" value="P:RNA processing"/>
    <property type="evidence" value="ECO:0007669"/>
    <property type="project" value="InterPro"/>
</dbReference>
<proteinExistence type="predicted"/>
<dbReference type="InterPro" id="IPR000999">
    <property type="entry name" value="RNase_III_dom"/>
</dbReference>
<name>A0A1Y1S6J0_9MICR</name>
<dbReference type="Pfam" id="PF00636">
    <property type="entry name" value="Ribonuclease_3"/>
    <property type="match status" value="2"/>
</dbReference>
<comment type="caution">
    <text evidence="3">The sequence shown here is derived from an EMBL/GenBank/DDBJ whole genome shotgun (WGS) entry which is preliminary data.</text>
</comment>
<accession>A0A1Y1S6J0</accession>
<keyword evidence="4" id="KW-1185">Reference proteome</keyword>
<protein>
    <submittedName>
        <fullName evidence="3">DCL1</fullName>
    </submittedName>
</protein>